<dbReference type="FunFam" id="3.30.2160.10:FF:000001">
    <property type="entry name" value="E3 ubiquitin-protein ligase NEDD4-like"/>
    <property type="match status" value="1"/>
</dbReference>
<comment type="caution">
    <text evidence="18">The sequence shown here is derived from an EMBL/GenBank/DDBJ whole genome shotgun (WGS) entry which is preliminary data.</text>
</comment>
<feature type="domain" description="WW" evidence="16">
    <location>
        <begin position="387"/>
        <end position="420"/>
    </location>
</feature>
<evidence type="ECO:0000256" key="2">
    <source>
        <dbReference type="ARBA" id="ARBA00004496"/>
    </source>
</evidence>
<proteinExistence type="predicted"/>
<keyword evidence="10" id="KW-0914">Notch signaling pathway</keyword>
<evidence type="ECO:0000313" key="19">
    <source>
        <dbReference type="Proteomes" id="UP001430953"/>
    </source>
</evidence>
<evidence type="ECO:0000259" key="16">
    <source>
        <dbReference type="PROSITE" id="PS50020"/>
    </source>
</evidence>
<dbReference type="SUPFAM" id="SSF56204">
    <property type="entry name" value="Hect, E3 ligase catalytic domain"/>
    <property type="match status" value="1"/>
</dbReference>
<dbReference type="GO" id="GO:0031623">
    <property type="term" value="P:receptor internalization"/>
    <property type="evidence" value="ECO:0007669"/>
    <property type="project" value="UniProtKB-ARBA"/>
</dbReference>
<dbReference type="GO" id="GO:0061630">
    <property type="term" value="F:ubiquitin protein ligase activity"/>
    <property type="evidence" value="ECO:0007669"/>
    <property type="project" value="UniProtKB-EC"/>
</dbReference>
<evidence type="ECO:0000256" key="7">
    <source>
        <dbReference type="ARBA" id="ARBA00022737"/>
    </source>
</evidence>
<evidence type="ECO:0000313" key="18">
    <source>
        <dbReference type="EMBL" id="KAL0132712.1"/>
    </source>
</evidence>
<evidence type="ECO:0000259" key="17">
    <source>
        <dbReference type="PROSITE" id="PS50237"/>
    </source>
</evidence>
<feature type="region of interest" description="Disordered" evidence="14">
    <location>
        <begin position="290"/>
        <end position="395"/>
    </location>
</feature>
<feature type="domain" description="HECT" evidence="17">
    <location>
        <begin position="536"/>
        <end position="870"/>
    </location>
</feature>
<feature type="region of interest" description="Disordered" evidence="14">
    <location>
        <begin position="415"/>
        <end position="442"/>
    </location>
</feature>
<evidence type="ECO:0000256" key="12">
    <source>
        <dbReference type="PIRSR" id="PIRSR001569-1"/>
    </source>
</evidence>
<dbReference type="Gene3D" id="3.30.2410.10">
    <property type="entry name" value="Hect, E3 ligase catalytic domain"/>
    <property type="match status" value="1"/>
</dbReference>
<dbReference type="CDD" id="cd00078">
    <property type="entry name" value="HECTc"/>
    <property type="match status" value="1"/>
</dbReference>
<reference evidence="18 19" key="1">
    <citation type="submission" date="2023-03" db="EMBL/GenBank/DDBJ databases">
        <title>High recombination rates correlate with genetic variation in Cardiocondyla obscurior ants.</title>
        <authorList>
            <person name="Errbii M."/>
        </authorList>
    </citation>
    <scope>NUCLEOTIDE SEQUENCE [LARGE SCALE GENOMIC DNA]</scope>
    <source>
        <strain evidence="18">Alpha-2009</strain>
        <tissue evidence="18">Whole body</tissue>
    </source>
</reference>
<feature type="compositionally biased region" description="Acidic residues" evidence="14">
    <location>
        <begin position="352"/>
        <end position="361"/>
    </location>
</feature>
<dbReference type="SMART" id="SM00456">
    <property type="entry name" value="WW"/>
    <property type="match status" value="3"/>
</dbReference>
<dbReference type="InterPro" id="IPR035983">
    <property type="entry name" value="Hect_E3_ubiquitin_ligase"/>
</dbReference>
<dbReference type="Pfam" id="PF00632">
    <property type="entry name" value="HECT"/>
    <property type="match status" value="1"/>
</dbReference>
<dbReference type="Gene3D" id="3.90.1750.10">
    <property type="entry name" value="Hect, E3 ligase catalytic domains"/>
    <property type="match status" value="1"/>
</dbReference>
<feature type="compositionally biased region" description="Polar residues" evidence="14">
    <location>
        <begin position="422"/>
        <end position="437"/>
    </location>
</feature>
<keyword evidence="7" id="KW-0677">Repeat</keyword>
<sequence length="871" mass="99651">MPGTLTYPIYAGVESLPSRTRAYTWTAQHQSASRVAEVNAQFGRASLSEPRDETSKLRLKVIAGHHLAKKDIFGASDPYVRVDLNTINGNQTVDSALTRTKKKTLNPVWEEEFIFRVKPVEHKLVLQVFDENRLTRDDFLGMVELTLINLPKEQEGRSIPARNYVLRPRSNHSSQRSRVKGTLELYHAYISDSPNIENDNGDVSDSGGWELVQPDNNSPVEQSADITMVNRPLPPGWEERQDANGRTYYVNHIARFTQWERPEPDTTATSGIVEQRNLDTAATEFQRRFHISADDEGRHRNSVVNQDGEVLREDDEDSEARDCEGGDHRGGGIGDTSSDSGRSVDQRGYLSESEDQTDDNIDSPAGSRRSSEQIDSPKPTLPVSNDEGLPPGWGMQVAPNGRIFFIDHNERATTWIDPRTGRPSSIPNHIAPSTTSRTDLDQLGPLPEGWEERVHTDGRIFFIDHNTRTTQWEDPRMSNPQIAGPAVPYSRDYKRKYEYLKSQLRKPNNVPNKFEIKVGRNNILEDSYRIISSVNRVDILKTKLWVEFEGEVGLDYGGLAREWFFLLSKEMFNPYYGLFEYSATDNYTLQINPCSGVCNEEHLNYFKFIGRIAGMAVYHGKLLDAFFIRPFYKMMLGKPIDLKDMESVDSEYYNSLLWIKENDPSELELTFSLDEESFGHTSQRDLKPDGANIPLTDENKDEYISLVIQWRFVSRVQDQMNAFLEGFNALIPPTLVKIFDEHELELLMCGIQHIDVKDWKQNTLYKGDYHANHIVVQWFWRVVLSFSNEMRSRLLQFVTGTSRVPMNGFKELYGSNGPQLFTIERWGTPENYPRAHTCFNRIDLPPYKSYQQLRDKLVKAIEGSQGFAGVD</sequence>
<dbReference type="InterPro" id="IPR000569">
    <property type="entry name" value="HECT_dom"/>
</dbReference>
<dbReference type="AlphaFoldDB" id="A0AAW2GZG7"/>
<dbReference type="InterPro" id="IPR000008">
    <property type="entry name" value="C2_dom"/>
</dbReference>
<keyword evidence="19" id="KW-1185">Reference proteome</keyword>
<evidence type="ECO:0000259" key="15">
    <source>
        <dbReference type="PROSITE" id="PS50004"/>
    </source>
</evidence>
<keyword evidence="9" id="KW-0832">Ubl conjugation</keyword>
<dbReference type="Pfam" id="PF00168">
    <property type="entry name" value="C2"/>
    <property type="match status" value="1"/>
</dbReference>
<dbReference type="PANTHER" id="PTHR11254">
    <property type="entry name" value="HECT DOMAIN UBIQUITIN-PROTEIN LIGASE"/>
    <property type="match status" value="1"/>
</dbReference>
<evidence type="ECO:0000256" key="6">
    <source>
        <dbReference type="ARBA" id="ARBA00022679"/>
    </source>
</evidence>
<organism evidence="18 19">
    <name type="scientific">Cardiocondyla obscurior</name>
    <dbReference type="NCBI Taxonomy" id="286306"/>
    <lineage>
        <taxon>Eukaryota</taxon>
        <taxon>Metazoa</taxon>
        <taxon>Ecdysozoa</taxon>
        <taxon>Arthropoda</taxon>
        <taxon>Hexapoda</taxon>
        <taxon>Insecta</taxon>
        <taxon>Pterygota</taxon>
        <taxon>Neoptera</taxon>
        <taxon>Endopterygota</taxon>
        <taxon>Hymenoptera</taxon>
        <taxon>Apocrita</taxon>
        <taxon>Aculeata</taxon>
        <taxon>Formicoidea</taxon>
        <taxon>Formicidae</taxon>
        <taxon>Myrmicinae</taxon>
        <taxon>Cardiocondyla</taxon>
    </lineage>
</organism>
<dbReference type="PROSITE" id="PS01159">
    <property type="entry name" value="WW_DOMAIN_1"/>
    <property type="match status" value="3"/>
</dbReference>
<dbReference type="Gene3D" id="2.60.40.150">
    <property type="entry name" value="C2 domain"/>
    <property type="match status" value="1"/>
</dbReference>
<dbReference type="FunFam" id="2.20.70.10:FF:000037">
    <property type="entry name" value="E3 ubiquitin-protein ligase nedd-4"/>
    <property type="match status" value="1"/>
</dbReference>
<evidence type="ECO:0000256" key="3">
    <source>
        <dbReference type="ARBA" id="ARBA00004906"/>
    </source>
</evidence>
<dbReference type="GO" id="GO:0005112">
    <property type="term" value="F:Notch binding"/>
    <property type="evidence" value="ECO:0007669"/>
    <property type="project" value="UniProtKB-ARBA"/>
</dbReference>
<evidence type="ECO:0000256" key="1">
    <source>
        <dbReference type="ARBA" id="ARBA00000885"/>
    </source>
</evidence>
<keyword evidence="5" id="KW-0597">Phosphoprotein</keyword>
<feature type="compositionally biased region" description="Basic and acidic residues" evidence="14">
    <location>
        <begin position="320"/>
        <end position="330"/>
    </location>
</feature>
<dbReference type="Proteomes" id="UP001430953">
    <property type="component" value="Unassembled WGS sequence"/>
</dbReference>
<dbReference type="SUPFAM" id="SSF49562">
    <property type="entry name" value="C2 domain (Calcium/lipid-binding domain, CaLB)"/>
    <property type="match status" value="1"/>
</dbReference>
<dbReference type="FunFam" id="3.30.2410.10:FF:000001">
    <property type="entry name" value="E3 ubiquitin-protein ligase NEDD4-like"/>
    <property type="match status" value="1"/>
</dbReference>
<dbReference type="FunFam" id="3.90.1750.10:FF:000026">
    <property type="entry name" value="E3 ubiquitin-protein ligase HACE1"/>
    <property type="match status" value="1"/>
</dbReference>
<dbReference type="GO" id="GO:0045879">
    <property type="term" value="P:negative regulation of smoothened signaling pathway"/>
    <property type="evidence" value="ECO:0007669"/>
    <property type="project" value="UniProtKB-ARBA"/>
</dbReference>
<dbReference type="CDD" id="cd04033">
    <property type="entry name" value="C2_NEDD4_NEDD4L"/>
    <property type="match status" value="1"/>
</dbReference>
<dbReference type="InterPro" id="IPR035892">
    <property type="entry name" value="C2_domain_sf"/>
</dbReference>
<protein>
    <recommendedName>
        <fullName evidence="11">E3 ubiquitin-protein ligase</fullName>
        <ecNumber evidence="11">2.3.2.26</ecNumber>
    </recommendedName>
</protein>
<dbReference type="PROSITE" id="PS50020">
    <property type="entry name" value="WW_DOMAIN_2"/>
    <property type="match status" value="3"/>
</dbReference>
<feature type="domain" description="WW" evidence="16">
    <location>
        <begin position="444"/>
        <end position="477"/>
    </location>
</feature>
<dbReference type="Gene3D" id="2.20.70.10">
    <property type="match status" value="2"/>
</dbReference>
<evidence type="ECO:0000256" key="5">
    <source>
        <dbReference type="ARBA" id="ARBA00022553"/>
    </source>
</evidence>
<feature type="active site" description="Glycyl thioester intermediate" evidence="12 13">
    <location>
        <position position="838"/>
    </location>
</feature>
<dbReference type="GO" id="GO:0045746">
    <property type="term" value="P:negative regulation of Notch signaling pathway"/>
    <property type="evidence" value="ECO:0007669"/>
    <property type="project" value="UniProtKB-ARBA"/>
</dbReference>
<dbReference type="GO" id="GO:0006511">
    <property type="term" value="P:ubiquitin-dependent protein catabolic process"/>
    <property type="evidence" value="ECO:0007669"/>
    <property type="project" value="InterPro"/>
</dbReference>
<dbReference type="InterPro" id="IPR024928">
    <property type="entry name" value="E3_ub_ligase_SMURF1"/>
</dbReference>
<dbReference type="InterPro" id="IPR050409">
    <property type="entry name" value="E3_ubiq-protein_ligase"/>
</dbReference>
<dbReference type="SMART" id="SM00239">
    <property type="entry name" value="C2"/>
    <property type="match status" value="1"/>
</dbReference>
<dbReference type="GO" id="GO:0048260">
    <property type="term" value="P:positive regulation of receptor-mediated endocytosis"/>
    <property type="evidence" value="ECO:0007669"/>
    <property type="project" value="UniProtKB-ARBA"/>
</dbReference>
<dbReference type="FunFam" id="2.60.40.150:FF:000096">
    <property type="entry name" value="E3 ubiquitin-protein ligase Nedd-4"/>
    <property type="match status" value="1"/>
</dbReference>
<dbReference type="PANTHER" id="PTHR11254:SF440">
    <property type="entry name" value="E3 UBIQUITIN-PROTEIN LIGASE NEDD-4"/>
    <property type="match status" value="1"/>
</dbReference>
<keyword evidence="8 11" id="KW-0833">Ubl conjugation pathway</keyword>
<evidence type="ECO:0000256" key="14">
    <source>
        <dbReference type="SAM" id="MobiDB-lite"/>
    </source>
</evidence>
<dbReference type="GO" id="GO:0016567">
    <property type="term" value="P:protein ubiquitination"/>
    <property type="evidence" value="ECO:0007669"/>
    <property type="project" value="UniProtKB-ARBA"/>
</dbReference>
<evidence type="ECO:0000256" key="13">
    <source>
        <dbReference type="PROSITE-ProRule" id="PRU00104"/>
    </source>
</evidence>
<gene>
    <name evidence="18" type="ORF">PUN28_000450</name>
</gene>
<evidence type="ECO:0000256" key="11">
    <source>
        <dbReference type="PIRNR" id="PIRNR001569"/>
    </source>
</evidence>
<evidence type="ECO:0000256" key="4">
    <source>
        <dbReference type="ARBA" id="ARBA00022490"/>
    </source>
</evidence>
<dbReference type="FunFam" id="3.90.1750.10:FF:000001">
    <property type="entry name" value="E3 ubiquitin-protein ligase NEDD4-like"/>
    <property type="match status" value="1"/>
</dbReference>
<dbReference type="GO" id="GO:0005737">
    <property type="term" value="C:cytoplasm"/>
    <property type="evidence" value="ECO:0007669"/>
    <property type="project" value="UniProtKB-SubCell"/>
</dbReference>
<dbReference type="PIRSF" id="PIRSF001569">
    <property type="entry name" value="E3_ub_ligase_SMURF1"/>
    <property type="match status" value="1"/>
</dbReference>
<dbReference type="GO" id="GO:0042176">
    <property type="term" value="P:regulation of protein catabolic process"/>
    <property type="evidence" value="ECO:0007669"/>
    <property type="project" value="UniProtKB-ARBA"/>
</dbReference>
<dbReference type="FunFam" id="2.20.70.10:FF:000005">
    <property type="entry name" value="E3 ubiquitin-protein ligase"/>
    <property type="match status" value="1"/>
</dbReference>
<dbReference type="Gene3D" id="3.30.2160.10">
    <property type="entry name" value="Hect, E3 ligase catalytic domain"/>
    <property type="match status" value="1"/>
</dbReference>
<dbReference type="EMBL" id="JADYXP020000001">
    <property type="protein sequence ID" value="KAL0132712.1"/>
    <property type="molecule type" value="Genomic_DNA"/>
</dbReference>
<dbReference type="GO" id="GO:0008586">
    <property type="term" value="P:imaginal disc-derived wing vein morphogenesis"/>
    <property type="evidence" value="ECO:0007669"/>
    <property type="project" value="UniProtKB-ARBA"/>
</dbReference>
<evidence type="ECO:0000256" key="9">
    <source>
        <dbReference type="ARBA" id="ARBA00022843"/>
    </source>
</evidence>
<feature type="domain" description="C2" evidence="15">
    <location>
        <begin position="41"/>
        <end position="161"/>
    </location>
</feature>
<dbReference type="GO" id="GO:0048814">
    <property type="term" value="P:regulation of dendrite morphogenesis"/>
    <property type="evidence" value="ECO:0007669"/>
    <property type="project" value="TreeGrafter"/>
</dbReference>
<dbReference type="CDD" id="cd00201">
    <property type="entry name" value="WW"/>
    <property type="match status" value="3"/>
</dbReference>
<dbReference type="EC" id="2.3.2.26" evidence="11"/>
<dbReference type="SUPFAM" id="SSF51045">
    <property type="entry name" value="WW domain"/>
    <property type="match status" value="3"/>
</dbReference>
<dbReference type="GO" id="GO:0007219">
    <property type="term" value="P:Notch signaling pathway"/>
    <property type="evidence" value="ECO:0007669"/>
    <property type="project" value="UniProtKB-KW"/>
</dbReference>
<keyword evidence="6 11" id="KW-0808">Transferase</keyword>
<feature type="compositionally biased region" description="Basic and acidic residues" evidence="14">
    <location>
        <begin position="290"/>
        <end position="299"/>
    </location>
</feature>
<dbReference type="Pfam" id="PF00397">
    <property type="entry name" value="WW"/>
    <property type="match status" value="3"/>
</dbReference>
<comment type="subcellular location">
    <subcellularLocation>
        <location evidence="2">Cytoplasm</location>
    </subcellularLocation>
</comment>
<dbReference type="SMART" id="SM00119">
    <property type="entry name" value="HECTc"/>
    <property type="match status" value="1"/>
</dbReference>
<dbReference type="GO" id="GO:0019871">
    <property type="term" value="F:sodium channel inhibitor activity"/>
    <property type="evidence" value="ECO:0007669"/>
    <property type="project" value="TreeGrafter"/>
</dbReference>
<comment type="catalytic activity">
    <reaction evidence="1 11">
        <text>S-ubiquitinyl-[E2 ubiquitin-conjugating enzyme]-L-cysteine + [acceptor protein]-L-lysine = [E2 ubiquitin-conjugating enzyme]-L-cysteine + N(6)-ubiquitinyl-[acceptor protein]-L-lysine.</text>
        <dbReference type="EC" id="2.3.2.26"/>
    </reaction>
</comment>
<dbReference type="InterPro" id="IPR001202">
    <property type="entry name" value="WW_dom"/>
</dbReference>
<dbReference type="PROSITE" id="PS50004">
    <property type="entry name" value="C2"/>
    <property type="match status" value="1"/>
</dbReference>
<evidence type="ECO:0000256" key="10">
    <source>
        <dbReference type="ARBA" id="ARBA00022976"/>
    </source>
</evidence>
<dbReference type="GO" id="GO:0045202">
    <property type="term" value="C:synapse"/>
    <property type="evidence" value="ECO:0007669"/>
    <property type="project" value="UniProtKB-ARBA"/>
</dbReference>
<name>A0AAW2GZG7_9HYME</name>
<keyword evidence="4" id="KW-0963">Cytoplasm</keyword>
<feature type="domain" description="WW" evidence="16">
    <location>
        <begin position="231"/>
        <end position="264"/>
    </location>
</feature>
<dbReference type="InterPro" id="IPR036020">
    <property type="entry name" value="WW_dom_sf"/>
</dbReference>
<comment type="pathway">
    <text evidence="3 11">Protein modification; protein ubiquitination.</text>
</comment>
<accession>A0AAW2GZG7</accession>
<evidence type="ECO:0000256" key="8">
    <source>
        <dbReference type="ARBA" id="ARBA00022786"/>
    </source>
</evidence>
<dbReference type="PROSITE" id="PS50237">
    <property type="entry name" value="HECT"/>
    <property type="match status" value="1"/>
</dbReference>